<evidence type="ECO:0000256" key="1">
    <source>
        <dbReference type="SAM" id="Phobius"/>
    </source>
</evidence>
<gene>
    <name evidence="2" type="ORF">MSEO_37550</name>
</gene>
<evidence type="ECO:0000313" key="2">
    <source>
        <dbReference type="EMBL" id="BBY03256.1"/>
    </source>
</evidence>
<keyword evidence="1" id="KW-0812">Transmembrane</keyword>
<dbReference type="Proteomes" id="UP000466632">
    <property type="component" value="Chromosome"/>
</dbReference>
<keyword evidence="1" id="KW-0472">Membrane</keyword>
<evidence type="ECO:0000313" key="3">
    <source>
        <dbReference type="Proteomes" id="UP000466632"/>
    </source>
</evidence>
<name>A0A7I7P330_9MYCO</name>
<protein>
    <submittedName>
        <fullName evidence="2">Uncharacterized protein</fullName>
    </submittedName>
</protein>
<keyword evidence="1" id="KW-1133">Transmembrane helix</keyword>
<reference evidence="2 3" key="1">
    <citation type="journal article" date="2019" name="Emerg. Microbes Infect.">
        <title>Comprehensive subspecies identification of 175 nontuberculous mycobacteria species based on 7547 genomic profiles.</title>
        <authorList>
            <person name="Matsumoto Y."/>
            <person name="Kinjo T."/>
            <person name="Motooka D."/>
            <person name="Nabeya D."/>
            <person name="Jung N."/>
            <person name="Uechi K."/>
            <person name="Horii T."/>
            <person name="Iida T."/>
            <person name="Fujita J."/>
            <person name="Nakamura S."/>
        </authorList>
    </citation>
    <scope>NUCLEOTIDE SEQUENCE [LARGE SCALE GENOMIC DNA]</scope>
    <source>
        <strain evidence="2 3">JCM 16018</strain>
    </source>
</reference>
<sequence>MTVRGRVNPTAAIAVSAAGLLFCSVMLTVLLAVAVWPGEAKLAAHVLCPADQPDAYDVADSYSSQPGETTTNDTLYCLGERGRFTDVGFLKPFLVLWGLHTVILFVLFVPPALMKARAAAAKTRALAQSGVLALGQIVGISETGTTINDAPVVKIALHIEGPGITPFDSQTKVRATMMRQSNITARKLVVLADPATNKFEVDWQRSAWVNGLVPFKYTVSEENRTYDVSGQAGPVMEILQILKSNNIPLTDGGLDLRSNPAVAQQV</sequence>
<feature type="transmembrane region" description="Helical" evidence="1">
    <location>
        <begin position="12"/>
        <end position="36"/>
    </location>
</feature>
<dbReference type="AlphaFoldDB" id="A0A7I7P330"/>
<proteinExistence type="predicted"/>
<accession>A0A7I7P330</accession>
<organism evidence="2 3">
    <name type="scientific">Mycobacterium seoulense</name>
    <dbReference type="NCBI Taxonomy" id="386911"/>
    <lineage>
        <taxon>Bacteria</taxon>
        <taxon>Bacillati</taxon>
        <taxon>Actinomycetota</taxon>
        <taxon>Actinomycetes</taxon>
        <taxon>Mycobacteriales</taxon>
        <taxon>Mycobacteriaceae</taxon>
        <taxon>Mycobacterium</taxon>
    </lineage>
</organism>
<dbReference type="RefSeq" id="WP_372514699.1">
    <property type="nucleotide sequence ID" value="NZ_AP022582.1"/>
</dbReference>
<keyword evidence="3" id="KW-1185">Reference proteome</keyword>
<dbReference type="EMBL" id="AP022582">
    <property type="protein sequence ID" value="BBY03256.1"/>
    <property type="molecule type" value="Genomic_DNA"/>
</dbReference>
<feature type="transmembrane region" description="Helical" evidence="1">
    <location>
        <begin position="94"/>
        <end position="114"/>
    </location>
</feature>
<dbReference type="KEGG" id="mseo:MSEO_37550"/>